<dbReference type="GO" id="GO:0016020">
    <property type="term" value="C:membrane"/>
    <property type="evidence" value="ECO:0007669"/>
    <property type="project" value="UniProtKB-SubCell"/>
</dbReference>
<dbReference type="GO" id="GO:0020037">
    <property type="term" value="F:heme binding"/>
    <property type="evidence" value="ECO:0007669"/>
    <property type="project" value="InterPro"/>
</dbReference>
<keyword evidence="11" id="KW-0472">Membrane</keyword>
<keyword evidence="4 9" id="KW-0349">Heme</keyword>
<dbReference type="InterPro" id="IPR002401">
    <property type="entry name" value="Cyt_P450_E_grp-I"/>
</dbReference>
<dbReference type="PROSITE" id="PS00086">
    <property type="entry name" value="CYTOCHROME_P450"/>
    <property type="match status" value="1"/>
</dbReference>
<dbReference type="FunFam" id="1.10.630.10:FF:000011">
    <property type="entry name" value="Cytochrome P450 83B1"/>
    <property type="match status" value="1"/>
</dbReference>
<evidence type="ECO:0000313" key="13">
    <source>
        <dbReference type="Proteomes" id="UP000594638"/>
    </source>
</evidence>
<comment type="cofactor">
    <cofactor evidence="1 9">
        <name>heme</name>
        <dbReference type="ChEBI" id="CHEBI:30413"/>
    </cofactor>
</comment>
<dbReference type="InterPro" id="IPR036396">
    <property type="entry name" value="Cyt_P450_sf"/>
</dbReference>
<dbReference type="InterPro" id="IPR001128">
    <property type="entry name" value="Cyt_P450"/>
</dbReference>
<organism evidence="12 13">
    <name type="scientific">Olea europaea subsp. europaea</name>
    <dbReference type="NCBI Taxonomy" id="158383"/>
    <lineage>
        <taxon>Eukaryota</taxon>
        <taxon>Viridiplantae</taxon>
        <taxon>Streptophyta</taxon>
        <taxon>Embryophyta</taxon>
        <taxon>Tracheophyta</taxon>
        <taxon>Spermatophyta</taxon>
        <taxon>Magnoliopsida</taxon>
        <taxon>eudicotyledons</taxon>
        <taxon>Gunneridae</taxon>
        <taxon>Pentapetalae</taxon>
        <taxon>asterids</taxon>
        <taxon>lamiids</taxon>
        <taxon>Lamiales</taxon>
        <taxon>Oleaceae</taxon>
        <taxon>Oleeae</taxon>
        <taxon>Olea</taxon>
    </lineage>
</organism>
<protein>
    <submittedName>
        <fullName evidence="12">Cytochrome P450 71A6-like</fullName>
    </submittedName>
</protein>
<name>A0A8S0TC66_OLEEU</name>
<evidence type="ECO:0000313" key="12">
    <source>
        <dbReference type="EMBL" id="CAA3001760.1"/>
    </source>
</evidence>
<dbReference type="Gramene" id="OE9A092465T1">
    <property type="protein sequence ID" value="OE9A092465C1"/>
    <property type="gene ID" value="OE9A092465"/>
</dbReference>
<dbReference type="Pfam" id="PF00067">
    <property type="entry name" value="p450"/>
    <property type="match status" value="1"/>
</dbReference>
<dbReference type="PRINTS" id="PR00385">
    <property type="entry name" value="P450"/>
</dbReference>
<evidence type="ECO:0000256" key="5">
    <source>
        <dbReference type="ARBA" id="ARBA00022723"/>
    </source>
</evidence>
<evidence type="ECO:0000256" key="7">
    <source>
        <dbReference type="ARBA" id="ARBA00023004"/>
    </source>
</evidence>
<dbReference type="PRINTS" id="PR00463">
    <property type="entry name" value="EP450I"/>
</dbReference>
<dbReference type="GO" id="GO:0016705">
    <property type="term" value="F:oxidoreductase activity, acting on paired donors, with incorporation or reduction of molecular oxygen"/>
    <property type="evidence" value="ECO:0007669"/>
    <property type="project" value="InterPro"/>
</dbReference>
<evidence type="ECO:0000256" key="9">
    <source>
        <dbReference type="PIRSR" id="PIRSR602401-1"/>
    </source>
</evidence>
<sequence length="511" mass="57598">MFISHWIVAFVCFLLFVIFLYIQFYDAASSSKTRKKLPPSPSRFPVIGNLHQLGLHPHRSLQSLSKRYGPLMLLHLGSVPVLVVSSADAARKVMKDHDLIFSNRPKSSIAERLIYGSKDVAFAPYGEFWRQVRSICVLQLLSNKRVQSFRRIREEETSLMVKKISQLCSSSSSINLSDIFMSLTNDIVCRAALGRKYGVGEEGKKFKSLLRDFLGLMGTFCEGDYIPWLAWISKFNGLNAKVEKVAKVFDEFLEGVVEEHRDRKKGKRKHDGNTDETGPDFVDILLEIQSENGAGFQLETDVIKALILDVFTAGTDTTSSVLEWTMAELLRHPAILERLQNEVRQVAGRKLEITEYDLEKMQYLRAVIKESLRLHTPIPLLVPRESTQSVKLMGYDIAAGTQVIVNAWAIGRDPSSWENPEEYHPERFFETEIDFKGLNFELIPFGSGRRGCPGTTFAIVVNELALAKLVHKFNFALPNGGKESNVDMTEGTGITIHRKFPLLAVATPHSC</sequence>
<evidence type="ECO:0000256" key="11">
    <source>
        <dbReference type="SAM" id="Phobius"/>
    </source>
</evidence>
<keyword evidence="11" id="KW-1133">Transmembrane helix</keyword>
<dbReference type="AlphaFoldDB" id="A0A8S0TC66"/>
<dbReference type="Proteomes" id="UP000594638">
    <property type="component" value="Unassembled WGS sequence"/>
</dbReference>
<dbReference type="PANTHER" id="PTHR47955:SF15">
    <property type="entry name" value="CYTOCHROME P450 71A2-LIKE"/>
    <property type="match status" value="1"/>
</dbReference>
<evidence type="ECO:0000256" key="3">
    <source>
        <dbReference type="ARBA" id="ARBA00010617"/>
    </source>
</evidence>
<evidence type="ECO:0000256" key="4">
    <source>
        <dbReference type="ARBA" id="ARBA00022617"/>
    </source>
</evidence>
<evidence type="ECO:0000256" key="6">
    <source>
        <dbReference type="ARBA" id="ARBA00023002"/>
    </source>
</evidence>
<comment type="subcellular location">
    <subcellularLocation>
        <location evidence="2">Membrane</location>
        <topology evidence="2">Single-pass membrane protein</topology>
    </subcellularLocation>
</comment>
<evidence type="ECO:0000256" key="10">
    <source>
        <dbReference type="RuleBase" id="RU000461"/>
    </source>
</evidence>
<dbReference type="SUPFAM" id="SSF48264">
    <property type="entry name" value="Cytochrome P450"/>
    <property type="match status" value="1"/>
</dbReference>
<comment type="caution">
    <text evidence="12">The sequence shown here is derived from an EMBL/GenBank/DDBJ whole genome shotgun (WGS) entry which is preliminary data.</text>
</comment>
<keyword evidence="11" id="KW-0812">Transmembrane</keyword>
<keyword evidence="8 10" id="KW-0503">Monooxygenase</keyword>
<keyword evidence="6 10" id="KW-0560">Oxidoreductase</keyword>
<proteinExistence type="inferred from homology"/>
<gene>
    <name evidence="12" type="ORF">OLEA9_A092465</name>
</gene>
<comment type="similarity">
    <text evidence="3 10">Belongs to the cytochrome P450 family.</text>
</comment>
<keyword evidence="7 9" id="KW-0408">Iron</keyword>
<dbReference type="GO" id="GO:0004497">
    <property type="term" value="F:monooxygenase activity"/>
    <property type="evidence" value="ECO:0007669"/>
    <property type="project" value="UniProtKB-KW"/>
</dbReference>
<feature type="transmembrane region" description="Helical" evidence="11">
    <location>
        <begin position="6"/>
        <end position="25"/>
    </location>
</feature>
<dbReference type="CDD" id="cd11072">
    <property type="entry name" value="CYP71-like"/>
    <property type="match status" value="1"/>
</dbReference>
<feature type="binding site" description="axial binding residue" evidence="9">
    <location>
        <position position="452"/>
    </location>
    <ligand>
        <name>heme</name>
        <dbReference type="ChEBI" id="CHEBI:30413"/>
    </ligand>
    <ligandPart>
        <name>Fe</name>
        <dbReference type="ChEBI" id="CHEBI:18248"/>
    </ligandPart>
</feature>
<reference evidence="12 13" key="1">
    <citation type="submission" date="2019-12" db="EMBL/GenBank/DDBJ databases">
        <authorList>
            <person name="Alioto T."/>
            <person name="Alioto T."/>
            <person name="Gomez Garrido J."/>
        </authorList>
    </citation>
    <scope>NUCLEOTIDE SEQUENCE [LARGE SCALE GENOMIC DNA]</scope>
</reference>
<evidence type="ECO:0000256" key="8">
    <source>
        <dbReference type="ARBA" id="ARBA00023033"/>
    </source>
</evidence>
<dbReference type="GO" id="GO:0005506">
    <property type="term" value="F:iron ion binding"/>
    <property type="evidence" value="ECO:0007669"/>
    <property type="project" value="InterPro"/>
</dbReference>
<keyword evidence="5 9" id="KW-0479">Metal-binding</keyword>
<dbReference type="PANTHER" id="PTHR47955">
    <property type="entry name" value="CYTOCHROME P450 FAMILY 71 PROTEIN"/>
    <property type="match status" value="1"/>
</dbReference>
<accession>A0A8S0TC66</accession>
<evidence type="ECO:0000256" key="1">
    <source>
        <dbReference type="ARBA" id="ARBA00001971"/>
    </source>
</evidence>
<dbReference type="EMBL" id="CACTIH010005780">
    <property type="protein sequence ID" value="CAA3001760.1"/>
    <property type="molecule type" value="Genomic_DNA"/>
</dbReference>
<dbReference type="InterPro" id="IPR017972">
    <property type="entry name" value="Cyt_P450_CS"/>
</dbReference>
<evidence type="ECO:0000256" key="2">
    <source>
        <dbReference type="ARBA" id="ARBA00004167"/>
    </source>
</evidence>
<dbReference type="Gene3D" id="1.10.630.10">
    <property type="entry name" value="Cytochrome P450"/>
    <property type="match status" value="1"/>
</dbReference>
<dbReference type="OrthoDB" id="1470350at2759"/>
<keyword evidence="13" id="KW-1185">Reference proteome</keyword>